<dbReference type="AlphaFoldDB" id="W9JAF2"/>
<dbReference type="HOGENOM" id="CLU_3399399_0_0_1"/>
<accession>W9JAF2</accession>
<reference evidence="1 2" key="1">
    <citation type="submission" date="2011-06" db="EMBL/GenBank/DDBJ databases">
        <title>The Genome Sequence of Fusarium oxysporum FOSC 3-a.</title>
        <authorList>
            <consortium name="The Broad Institute Genome Sequencing Platform"/>
            <person name="Ma L.-J."/>
            <person name="Gale L.R."/>
            <person name="Schwartz D.C."/>
            <person name="Zhou S."/>
            <person name="Corby-Kistler H."/>
            <person name="Young S.K."/>
            <person name="Zeng Q."/>
            <person name="Gargeya S."/>
            <person name="Fitzgerald M."/>
            <person name="Haas B."/>
            <person name="Abouelleil A."/>
            <person name="Alvarado L."/>
            <person name="Arachchi H.M."/>
            <person name="Berlin A."/>
            <person name="Brown A."/>
            <person name="Chapman S.B."/>
            <person name="Chen Z."/>
            <person name="Dunbar C."/>
            <person name="Freedman E."/>
            <person name="Gearin G."/>
            <person name="Gellesch M."/>
            <person name="Goldberg J."/>
            <person name="Griggs A."/>
            <person name="Gujja S."/>
            <person name="Heiman D."/>
            <person name="Howarth C."/>
            <person name="Larson L."/>
            <person name="Lui A."/>
            <person name="MacDonald P.J.P."/>
            <person name="Mehta T."/>
            <person name="Montmayeur A."/>
            <person name="Murphy C."/>
            <person name="Neiman D."/>
            <person name="Pearson M."/>
            <person name="Priest M."/>
            <person name="Roberts A."/>
            <person name="Saif S."/>
            <person name="Shea T."/>
            <person name="Shenoy N."/>
            <person name="Sisk P."/>
            <person name="Stolte C."/>
            <person name="Sykes S."/>
            <person name="Wortman J."/>
            <person name="Nusbaum C."/>
            <person name="Birren B."/>
        </authorList>
    </citation>
    <scope>NUCLEOTIDE SEQUENCE [LARGE SCALE GENOMIC DNA]</scope>
    <source>
        <strain evidence="2">FOSC 3-a</strain>
    </source>
</reference>
<protein>
    <submittedName>
        <fullName evidence="1">Uncharacterized protein</fullName>
    </submittedName>
</protein>
<name>W9JAF2_FUSOX</name>
<dbReference type="EMBL" id="JH717839">
    <property type="protein sequence ID" value="EWZ01842.1"/>
    <property type="molecule type" value="Genomic_DNA"/>
</dbReference>
<sequence length="31" mass="3143">MEWLIELALAAAGNIRLPAGDTVKASGEASS</sequence>
<evidence type="ECO:0000313" key="1">
    <source>
        <dbReference type="EMBL" id="EWZ01842.1"/>
    </source>
</evidence>
<evidence type="ECO:0000313" key="2">
    <source>
        <dbReference type="Proteomes" id="UP000030753"/>
    </source>
</evidence>
<proteinExistence type="predicted"/>
<dbReference type="Proteomes" id="UP000030753">
    <property type="component" value="Unassembled WGS sequence"/>
</dbReference>
<organism evidence="1 2">
    <name type="scientific">Fusarium oxysporum NRRL 32931</name>
    <dbReference type="NCBI Taxonomy" id="660029"/>
    <lineage>
        <taxon>Eukaryota</taxon>
        <taxon>Fungi</taxon>
        <taxon>Dikarya</taxon>
        <taxon>Ascomycota</taxon>
        <taxon>Pezizomycotina</taxon>
        <taxon>Sordariomycetes</taxon>
        <taxon>Hypocreomycetidae</taxon>
        <taxon>Hypocreales</taxon>
        <taxon>Nectriaceae</taxon>
        <taxon>Fusarium</taxon>
        <taxon>Fusarium oxysporum species complex</taxon>
    </lineage>
</organism>
<gene>
    <name evidence="1" type="ORF">FOYG_01323</name>
</gene>